<proteinExistence type="inferred from homology"/>
<evidence type="ECO:0000256" key="3">
    <source>
        <dbReference type="ARBA" id="ARBA00023125"/>
    </source>
</evidence>
<dbReference type="InterPro" id="IPR000847">
    <property type="entry name" value="LysR_HTH_N"/>
</dbReference>
<comment type="caution">
    <text evidence="6">The sequence shown here is derived from an EMBL/GenBank/DDBJ whole genome shotgun (WGS) entry which is preliminary data.</text>
</comment>
<accession>A0A318E7X8</accession>
<dbReference type="SUPFAM" id="SSF53850">
    <property type="entry name" value="Periplasmic binding protein-like II"/>
    <property type="match status" value="1"/>
</dbReference>
<dbReference type="PANTHER" id="PTHR30118:SF15">
    <property type="entry name" value="TRANSCRIPTIONAL REGULATORY PROTEIN"/>
    <property type="match status" value="1"/>
</dbReference>
<dbReference type="RefSeq" id="WP_110266338.1">
    <property type="nucleotide sequence ID" value="NZ_CAKZQT010000018.1"/>
</dbReference>
<evidence type="ECO:0000256" key="1">
    <source>
        <dbReference type="ARBA" id="ARBA00009437"/>
    </source>
</evidence>
<feature type="domain" description="HTH lysR-type" evidence="5">
    <location>
        <begin position="6"/>
        <end position="63"/>
    </location>
</feature>
<gene>
    <name evidence="6" type="ORF">C8D93_110121</name>
</gene>
<evidence type="ECO:0000313" key="6">
    <source>
        <dbReference type="EMBL" id="PXV65303.1"/>
    </source>
</evidence>
<keyword evidence="2" id="KW-0805">Transcription regulation</keyword>
<dbReference type="PRINTS" id="PR00039">
    <property type="entry name" value="HTHLYSR"/>
</dbReference>
<evidence type="ECO:0000259" key="5">
    <source>
        <dbReference type="PROSITE" id="PS50931"/>
    </source>
</evidence>
<dbReference type="SUPFAM" id="SSF46785">
    <property type="entry name" value="Winged helix' DNA-binding domain"/>
    <property type="match status" value="1"/>
</dbReference>
<dbReference type="Gene3D" id="3.40.190.10">
    <property type="entry name" value="Periplasmic binding protein-like II"/>
    <property type="match status" value="2"/>
</dbReference>
<dbReference type="InterPro" id="IPR050389">
    <property type="entry name" value="LysR-type_TF"/>
</dbReference>
<sequence length="303" mass="34050">MHLHRIDLNLLVVLDAIFSEGGITKAGEKLHLTQPAISHALGRLRDLFGDPLFVREGRRMVPTPLARSLMQPVRRALHSLEVTLNESQRFDPATTQRHFNVAVRDVLEALVLPPLLARVEQQAPSVDISAIRADRRGFESELAAGSLDAVLDVLLPMSAEIRHQRISVDRLVVIARKRHPATQKKALDLAAYLRAQHVLVSSRRIGPGLEDVELSRQGLKRRIRLRCQHYFAACGVVADSDLLLTMPERYAQLANRQFGNQILPFPMEMPSMDAYLYWHTSVDNDPANRWLREQIVATVKGGA</sequence>
<reference evidence="6 7" key="1">
    <citation type="submission" date="2018-04" db="EMBL/GenBank/DDBJ databases">
        <title>Genomic Encyclopedia of Type Strains, Phase IV (KMG-IV): sequencing the most valuable type-strain genomes for metagenomic binning, comparative biology and taxonomic classification.</title>
        <authorList>
            <person name="Goeker M."/>
        </authorList>
    </citation>
    <scope>NUCLEOTIDE SEQUENCE [LARGE SCALE GENOMIC DNA]</scope>
    <source>
        <strain evidence="6 7">DSM 104150</strain>
    </source>
</reference>
<dbReference type="CDD" id="cd08417">
    <property type="entry name" value="PBP2_Nitroaromatics_like"/>
    <property type="match status" value="1"/>
</dbReference>
<evidence type="ECO:0000256" key="2">
    <source>
        <dbReference type="ARBA" id="ARBA00023015"/>
    </source>
</evidence>
<keyword evidence="3 6" id="KW-0238">DNA-binding</keyword>
<name>A0A318E7X8_9GAMM</name>
<dbReference type="OrthoDB" id="6621790at2"/>
<dbReference type="GO" id="GO:0003677">
    <property type="term" value="F:DNA binding"/>
    <property type="evidence" value="ECO:0007669"/>
    <property type="project" value="UniProtKB-KW"/>
</dbReference>
<protein>
    <submittedName>
        <fullName evidence="6">DNA-binding transcriptional LysR family regulator</fullName>
    </submittedName>
</protein>
<dbReference type="InterPro" id="IPR037402">
    <property type="entry name" value="YidZ_PBP2"/>
</dbReference>
<dbReference type="PANTHER" id="PTHR30118">
    <property type="entry name" value="HTH-TYPE TRANSCRIPTIONAL REGULATOR LEUO-RELATED"/>
    <property type="match status" value="1"/>
</dbReference>
<dbReference type="PROSITE" id="PS50931">
    <property type="entry name" value="HTH_LYSR"/>
    <property type="match status" value="1"/>
</dbReference>
<dbReference type="InterPro" id="IPR036390">
    <property type="entry name" value="WH_DNA-bd_sf"/>
</dbReference>
<organism evidence="6 7">
    <name type="scientific">Sinimarinibacterium flocculans</name>
    <dbReference type="NCBI Taxonomy" id="985250"/>
    <lineage>
        <taxon>Bacteria</taxon>
        <taxon>Pseudomonadati</taxon>
        <taxon>Pseudomonadota</taxon>
        <taxon>Gammaproteobacteria</taxon>
        <taxon>Nevskiales</taxon>
        <taxon>Nevskiaceae</taxon>
        <taxon>Sinimarinibacterium</taxon>
    </lineage>
</organism>
<dbReference type="Proteomes" id="UP000248330">
    <property type="component" value="Unassembled WGS sequence"/>
</dbReference>
<evidence type="ECO:0000313" key="7">
    <source>
        <dbReference type="Proteomes" id="UP000248330"/>
    </source>
</evidence>
<evidence type="ECO:0000256" key="4">
    <source>
        <dbReference type="ARBA" id="ARBA00023163"/>
    </source>
</evidence>
<dbReference type="AlphaFoldDB" id="A0A318E7X8"/>
<keyword evidence="7" id="KW-1185">Reference proteome</keyword>
<comment type="similarity">
    <text evidence="1">Belongs to the LysR transcriptional regulatory family.</text>
</comment>
<dbReference type="Pfam" id="PF03466">
    <property type="entry name" value="LysR_substrate"/>
    <property type="match status" value="1"/>
</dbReference>
<keyword evidence="4" id="KW-0804">Transcription</keyword>
<dbReference type="InterPro" id="IPR036388">
    <property type="entry name" value="WH-like_DNA-bd_sf"/>
</dbReference>
<dbReference type="Pfam" id="PF00126">
    <property type="entry name" value="HTH_1"/>
    <property type="match status" value="1"/>
</dbReference>
<dbReference type="GO" id="GO:0003700">
    <property type="term" value="F:DNA-binding transcription factor activity"/>
    <property type="evidence" value="ECO:0007669"/>
    <property type="project" value="InterPro"/>
</dbReference>
<dbReference type="InterPro" id="IPR005119">
    <property type="entry name" value="LysR_subst-bd"/>
</dbReference>
<dbReference type="Gene3D" id="1.10.10.10">
    <property type="entry name" value="Winged helix-like DNA-binding domain superfamily/Winged helix DNA-binding domain"/>
    <property type="match status" value="1"/>
</dbReference>
<dbReference type="EMBL" id="QICN01000010">
    <property type="protein sequence ID" value="PXV65303.1"/>
    <property type="molecule type" value="Genomic_DNA"/>
</dbReference>